<feature type="domain" description="IPT/TIG" evidence="1">
    <location>
        <begin position="73"/>
        <end position="155"/>
    </location>
</feature>
<dbReference type="Proteomes" id="UP000198923">
    <property type="component" value="Unassembled WGS sequence"/>
</dbReference>
<evidence type="ECO:0000259" key="1">
    <source>
        <dbReference type="SMART" id="SM00429"/>
    </source>
</evidence>
<organism evidence="2 3">
    <name type="scientific">Sinosporangium album</name>
    <dbReference type="NCBI Taxonomy" id="504805"/>
    <lineage>
        <taxon>Bacteria</taxon>
        <taxon>Bacillati</taxon>
        <taxon>Actinomycetota</taxon>
        <taxon>Actinomycetes</taxon>
        <taxon>Streptosporangiales</taxon>
        <taxon>Streptosporangiaceae</taxon>
        <taxon>Sinosporangium</taxon>
    </lineage>
</organism>
<reference evidence="2 3" key="1">
    <citation type="submission" date="2016-10" db="EMBL/GenBank/DDBJ databases">
        <authorList>
            <person name="de Groot N.N."/>
        </authorList>
    </citation>
    <scope>NUCLEOTIDE SEQUENCE [LARGE SCALE GENOMIC DNA]</scope>
    <source>
        <strain evidence="2 3">CPCC 201354</strain>
    </source>
</reference>
<dbReference type="InterPro" id="IPR002909">
    <property type="entry name" value="IPT_dom"/>
</dbReference>
<protein>
    <submittedName>
        <fullName evidence="2">IPT/TIG domain-containing protein</fullName>
    </submittedName>
</protein>
<gene>
    <name evidence="2" type="ORF">SAMN05421505_12038</name>
</gene>
<dbReference type="SMART" id="SM00429">
    <property type="entry name" value="IPT"/>
    <property type="match status" value="1"/>
</dbReference>
<name>A0A1G8ECJ6_9ACTN</name>
<dbReference type="GO" id="GO:0005975">
    <property type="term" value="P:carbohydrate metabolic process"/>
    <property type="evidence" value="ECO:0007669"/>
    <property type="project" value="UniProtKB-ARBA"/>
</dbReference>
<dbReference type="SUPFAM" id="SSF81296">
    <property type="entry name" value="E set domains"/>
    <property type="match status" value="1"/>
</dbReference>
<accession>A0A1G8ECJ6</accession>
<dbReference type="InterPro" id="IPR014756">
    <property type="entry name" value="Ig_E-set"/>
</dbReference>
<dbReference type="OrthoDB" id="4220809at2"/>
<evidence type="ECO:0000313" key="2">
    <source>
        <dbReference type="EMBL" id="SDH67577.1"/>
    </source>
</evidence>
<proteinExistence type="predicted"/>
<dbReference type="STRING" id="504805.SAMN05421505_12038"/>
<dbReference type="CDD" id="cd00102">
    <property type="entry name" value="IPT"/>
    <property type="match status" value="1"/>
</dbReference>
<dbReference type="AlphaFoldDB" id="A0A1G8ECJ6"/>
<dbReference type="RefSeq" id="WP_093172163.1">
    <property type="nucleotide sequence ID" value="NZ_FNCN01000020.1"/>
</dbReference>
<dbReference type="InterPro" id="IPR013783">
    <property type="entry name" value="Ig-like_fold"/>
</dbReference>
<keyword evidence="3" id="KW-1185">Reference proteome</keyword>
<dbReference type="EMBL" id="FNCN01000020">
    <property type="protein sequence ID" value="SDH67577.1"/>
    <property type="molecule type" value="Genomic_DNA"/>
</dbReference>
<sequence>MTMYRANGTQITKSTAQTLVTEQPETDPLVQVEERLYEAGKADGTKFPSPRRILRFHEGQIIRQSELDAYFPAPTIESVTPVTGPAAGGTLVTIKVTNATPGTTVAFGGTAATSVTVVDDTTITCLNPAKTAGAVAVAVTNDSATATAANAFTYTA</sequence>
<dbReference type="Pfam" id="PF01833">
    <property type="entry name" value="TIG"/>
    <property type="match status" value="1"/>
</dbReference>
<dbReference type="Gene3D" id="2.60.40.10">
    <property type="entry name" value="Immunoglobulins"/>
    <property type="match status" value="1"/>
</dbReference>
<evidence type="ECO:0000313" key="3">
    <source>
        <dbReference type="Proteomes" id="UP000198923"/>
    </source>
</evidence>